<proteinExistence type="predicted"/>
<dbReference type="OrthoDB" id="9909311at2759"/>
<protein>
    <submittedName>
        <fullName evidence="1">16474_t:CDS:1</fullName>
    </submittedName>
</protein>
<accession>A0A9N9BNG1</accession>
<keyword evidence="2" id="KW-1185">Reference proteome</keyword>
<dbReference type="AlphaFoldDB" id="A0A9N9BNG1"/>
<name>A0A9N9BNG1_9GLOM</name>
<gene>
    <name evidence="1" type="ORF">RFULGI_LOCUS5519</name>
</gene>
<evidence type="ECO:0000313" key="2">
    <source>
        <dbReference type="Proteomes" id="UP000789396"/>
    </source>
</evidence>
<feature type="non-terminal residue" evidence="1">
    <location>
        <position position="141"/>
    </location>
</feature>
<sequence>DKESEEEIYTSSSQTLYIQCGYPKLSNNNINKQKEQDYPCKHDHEHEHSCGHSCGCSHKQVSQNNFSNICLINIHIEFLINKTTAHLQPMDAGIIYSFKELKEGDASDTDKEPPEISIIEELIGLKKFISFLSNKKVLTLM</sequence>
<reference evidence="1" key="1">
    <citation type="submission" date="2021-06" db="EMBL/GenBank/DDBJ databases">
        <authorList>
            <person name="Kallberg Y."/>
            <person name="Tangrot J."/>
            <person name="Rosling A."/>
        </authorList>
    </citation>
    <scope>NUCLEOTIDE SEQUENCE</scope>
    <source>
        <strain evidence="1">IN212</strain>
    </source>
</reference>
<organism evidence="1 2">
    <name type="scientific">Racocetra fulgida</name>
    <dbReference type="NCBI Taxonomy" id="60492"/>
    <lineage>
        <taxon>Eukaryota</taxon>
        <taxon>Fungi</taxon>
        <taxon>Fungi incertae sedis</taxon>
        <taxon>Mucoromycota</taxon>
        <taxon>Glomeromycotina</taxon>
        <taxon>Glomeromycetes</taxon>
        <taxon>Diversisporales</taxon>
        <taxon>Gigasporaceae</taxon>
        <taxon>Racocetra</taxon>
    </lineage>
</organism>
<dbReference type="Proteomes" id="UP000789396">
    <property type="component" value="Unassembled WGS sequence"/>
</dbReference>
<evidence type="ECO:0000313" key="1">
    <source>
        <dbReference type="EMBL" id="CAG8572530.1"/>
    </source>
</evidence>
<comment type="caution">
    <text evidence="1">The sequence shown here is derived from an EMBL/GenBank/DDBJ whole genome shotgun (WGS) entry which is preliminary data.</text>
</comment>
<dbReference type="EMBL" id="CAJVPZ010006341">
    <property type="protein sequence ID" value="CAG8572530.1"/>
    <property type="molecule type" value="Genomic_DNA"/>
</dbReference>